<feature type="domain" description="Arc-like DNA binding" evidence="2">
    <location>
        <begin position="2"/>
        <end position="41"/>
    </location>
</feature>
<gene>
    <name evidence="3" type="ORF">NQF87_08445</name>
</gene>
<dbReference type="GO" id="GO:0003677">
    <property type="term" value="F:DNA binding"/>
    <property type="evidence" value="ECO:0007669"/>
    <property type="project" value="UniProtKB-KW"/>
</dbReference>
<keyword evidence="1" id="KW-0175">Coiled coil</keyword>
<evidence type="ECO:0000313" key="3">
    <source>
        <dbReference type="EMBL" id="MCX5616995.1"/>
    </source>
</evidence>
<dbReference type="SUPFAM" id="SSF47598">
    <property type="entry name" value="Ribbon-helix-helix"/>
    <property type="match status" value="1"/>
</dbReference>
<proteinExistence type="predicted"/>
<comment type="caution">
    <text evidence="3">The sequence shown here is derived from an EMBL/GenBank/DDBJ whole genome shotgun (WGS) entry which is preliminary data.</text>
</comment>
<dbReference type="InterPro" id="IPR013321">
    <property type="entry name" value="Arc_rbn_hlx_hlx"/>
</dbReference>
<dbReference type="RefSeq" id="WP_266127973.1">
    <property type="nucleotide sequence ID" value="NZ_JANIDV010000008.1"/>
</dbReference>
<dbReference type="EMBL" id="JANIDV010000008">
    <property type="protein sequence ID" value="MCX5616995.1"/>
    <property type="molecule type" value="Genomic_DNA"/>
</dbReference>
<dbReference type="Proteomes" id="UP001165633">
    <property type="component" value="Unassembled WGS sequence"/>
</dbReference>
<keyword evidence="4" id="KW-1185">Reference proteome</keyword>
<keyword evidence="3" id="KW-0238">DNA-binding</keyword>
<dbReference type="Pfam" id="PF03869">
    <property type="entry name" value="Arc"/>
    <property type="match status" value="1"/>
</dbReference>
<evidence type="ECO:0000313" key="4">
    <source>
        <dbReference type="Proteomes" id="UP001165633"/>
    </source>
</evidence>
<dbReference type="InterPro" id="IPR010985">
    <property type="entry name" value="Ribbon_hlx_hlx"/>
</dbReference>
<evidence type="ECO:0000256" key="1">
    <source>
        <dbReference type="SAM" id="Coils"/>
    </source>
</evidence>
<dbReference type="InterPro" id="IPR005569">
    <property type="entry name" value="Arc_DNA-bd_dom"/>
</dbReference>
<protein>
    <submittedName>
        <fullName evidence="3">Arc family DNA-binding protein</fullName>
    </submittedName>
</protein>
<evidence type="ECO:0000259" key="2">
    <source>
        <dbReference type="Pfam" id="PF03869"/>
    </source>
</evidence>
<sequence>MSRNDPQIHVRIPHDLKIKLEESAKLAKRSMNAEVSKRLLSTFFDSNKGYGYDEDDYERDIFEAQQSIKEREADLAKLPPDADPIERAIFRYELRKAEHYLDHLENELEDFHNREKLYREIYHSNEEDE</sequence>
<feature type="coiled-coil region" evidence="1">
    <location>
        <begin position="94"/>
        <end position="121"/>
    </location>
</feature>
<reference evidence="3" key="1">
    <citation type="submission" date="2022-07" db="EMBL/GenBank/DDBJ databases">
        <title>Bombella genomes.</title>
        <authorList>
            <person name="Harer L."/>
            <person name="Styblova S."/>
            <person name="Ehrmann M."/>
        </authorList>
    </citation>
    <scope>NUCLEOTIDE SEQUENCE</scope>
    <source>
        <strain evidence="3">TMW 2.2559</strain>
    </source>
</reference>
<accession>A0ABT3WFJ9</accession>
<name>A0ABT3WFJ9_9PROT</name>
<organism evidence="3 4">
    <name type="scientific">Bombella dulcis</name>
    <dbReference type="NCBI Taxonomy" id="2967339"/>
    <lineage>
        <taxon>Bacteria</taxon>
        <taxon>Pseudomonadati</taxon>
        <taxon>Pseudomonadota</taxon>
        <taxon>Alphaproteobacteria</taxon>
        <taxon>Acetobacterales</taxon>
        <taxon>Acetobacteraceae</taxon>
        <taxon>Bombella</taxon>
    </lineage>
</organism>
<dbReference type="Gene3D" id="1.10.1220.10">
    <property type="entry name" value="Met repressor-like"/>
    <property type="match status" value="1"/>
</dbReference>